<dbReference type="AlphaFoldDB" id="A0A6P2BTD1"/>
<accession>A0A6P2BTD1</accession>
<protein>
    <submittedName>
        <fullName evidence="1">Uncharacterized protein</fullName>
    </submittedName>
</protein>
<reference evidence="1 2" key="1">
    <citation type="submission" date="2018-11" db="EMBL/GenBank/DDBJ databases">
        <title>Trebonia kvetii gen.nov., sp.nov., a novel acidophilic actinobacterium, and proposal of the new actinobacterial family Treboniaceae fam. nov.</title>
        <authorList>
            <person name="Rapoport D."/>
            <person name="Sagova-Mareckova M."/>
            <person name="Sedlacek I."/>
            <person name="Provaznik J."/>
            <person name="Kralova S."/>
            <person name="Pavlinic D."/>
            <person name="Benes V."/>
            <person name="Kopecky J."/>
        </authorList>
    </citation>
    <scope>NUCLEOTIDE SEQUENCE [LARGE SCALE GENOMIC DNA]</scope>
    <source>
        <strain evidence="1 2">15Tr583</strain>
    </source>
</reference>
<dbReference type="Proteomes" id="UP000460272">
    <property type="component" value="Unassembled WGS sequence"/>
</dbReference>
<evidence type="ECO:0000313" key="1">
    <source>
        <dbReference type="EMBL" id="TVZ02148.1"/>
    </source>
</evidence>
<sequence>MPSVQETPSLRRLNHVELVYAPGERQLAARVFGLLGCRVEDRGGTFLTAYVEQAEADIANNVMYASEVTAEQWAFEQALSSALKQAGTLGDTARGYQGRLSSEPQRSCHFGIRFSRYNAYEATLAKIRRVDEDDPQLKGRVTLSGVFRPGDPGAYSKIMIQAFVRTDVIASGMLSLGQHIELQWQLPRV</sequence>
<keyword evidence="2" id="KW-1185">Reference proteome</keyword>
<dbReference type="EMBL" id="RPFW01000005">
    <property type="protein sequence ID" value="TVZ02148.1"/>
    <property type="molecule type" value="Genomic_DNA"/>
</dbReference>
<dbReference type="OrthoDB" id="3220001at2"/>
<dbReference type="RefSeq" id="WP_145856880.1">
    <property type="nucleotide sequence ID" value="NZ_RPFW01000005.1"/>
</dbReference>
<comment type="caution">
    <text evidence="1">The sequence shown here is derived from an EMBL/GenBank/DDBJ whole genome shotgun (WGS) entry which is preliminary data.</text>
</comment>
<organism evidence="1 2">
    <name type="scientific">Trebonia kvetii</name>
    <dbReference type="NCBI Taxonomy" id="2480626"/>
    <lineage>
        <taxon>Bacteria</taxon>
        <taxon>Bacillati</taxon>
        <taxon>Actinomycetota</taxon>
        <taxon>Actinomycetes</taxon>
        <taxon>Streptosporangiales</taxon>
        <taxon>Treboniaceae</taxon>
        <taxon>Trebonia</taxon>
    </lineage>
</organism>
<proteinExistence type="predicted"/>
<name>A0A6P2BTD1_9ACTN</name>
<gene>
    <name evidence="1" type="ORF">EAS64_25280</name>
</gene>
<evidence type="ECO:0000313" key="2">
    <source>
        <dbReference type="Proteomes" id="UP000460272"/>
    </source>
</evidence>